<dbReference type="Proteomes" id="UP001165069">
    <property type="component" value="Unassembled WGS sequence"/>
</dbReference>
<organism evidence="2 3">
    <name type="scientific">Geothrix limicola</name>
    <dbReference type="NCBI Taxonomy" id="2927978"/>
    <lineage>
        <taxon>Bacteria</taxon>
        <taxon>Pseudomonadati</taxon>
        <taxon>Acidobacteriota</taxon>
        <taxon>Holophagae</taxon>
        <taxon>Holophagales</taxon>
        <taxon>Holophagaceae</taxon>
        <taxon>Geothrix</taxon>
    </lineage>
</organism>
<evidence type="ECO:0000313" key="2">
    <source>
        <dbReference type="EMBL" id="GLH73668.1"/>
    </source>
</evidence>
<gene>
    <name evidence="2" type="ORF">GETHLI_21700</name>
</gene>
<comment type="caution">
    <text evidence="2">The sequence shown here is derived from an EMBL/GenBank/DDBJ whole genome shotgun (WGS) entry which is preliminary data.</text>
</comment>
<keyword evidence="1" id="KW-0732">Signal</keyword>
<evidence type="ECO:0000256" key="1">
    <source>
        <dbReference type="SAM" id="SignalP"/>
    </source>
</evidence>
<protein>
    <recommendedName>
        <fullName evidence="4">Cytochrome c7-like domain-containing protein</fullName>
    </recommendedName>
</protein>
<accession>A0ABQ5QGG3</accession>
<evidence type="ECO:0008006" key="4">
    <source>
        <dbReference type="Google" id="ProtNLM"/>
    </source>
</evidence>
<dbReference type="RefSeq" id="WP_285575099.1">
    <property type="nucleotide sequence ID" value="NZ_BSDE01000003.1"/>
</dbReference>
<dbReference type="Gene3D" id="1.10.287.3080">
    <property type="match status" value="1"/>
</dbReference>
<dbReference type="SUPFAM" id="SSF48695">
    <property type="entry name" value="Multiheme cytochromes"/>
    <property type="match status" value="1"/>
</dbReference>
<name>A0ABQ5QGG3_9BACT</name>
<dbReference type="InterPro" id="IPR036280">
    <property type="entry name" value="Multihaem_cyt_sf"/>
</dbReference>
<proteinExistence type="predicted"/>
<sequence>MSKVKWMAGSCLAMALAVLALGCSGSAAGKATPFSEATGHHPSNWIQVHYAGYAATPDQCRSCHGSTSDPAQAGGIAKVSCFSCHPKGVDHPSNWADPLQHGRMGAQLAPNPTDAFAMAGFARCAKCHGSTFDNGPAISCKSCHTKAPHPDKPWLSTTLLKSNHVETDSANAPECAKCHNAGANSSMKPLATPPAGTAPGCFNNTLCHGTSIPKP</sequence>
<dbReference type="PROSITE" id="PS51257">
    <property type="entry name" value="PROKAR_LIPOPROTEIN"/>
    <property type="match status" value="1"/>
</dbReference>
<reference evidence="2 3" key="1">
    <citation type="journal article" date="2023" name="Antonie Van Leeuwenhoek">
        <title>Mesoterricola silvestris gen. nov., sp. nov., Mesoterricola sediminis sp. nov., Geothrix oryzae sp. nov., Geothrix edaphica sp. nov., Geothrix rubra sp. nov., and Geothrix limicola sp. nov., six novel members of Acidobacteriota isolated from soils.</title>
        <authorList>
            <person name="Itoh H."/>
            <person name="Sugisawa Y."/>
            <person name="Mise K."/>
            <person name="Xu Z."/>
            <person name="Kuniyasu M."/>
            <person name="Ushijima N."/>
            <person name="Kawano K."/>
            <person name="Kobayashi E."/>
            <person name="Shiratori Y."/>
            <person name="Masuda Y."/>
            <person name="Senoo K."/>
        </authorList>
    </citation>
    <scope>NUCLEOTIDE SEQUENCE [LARGE SCALE GENOMIC DNA]</scope>
    <source>
        <strain evidence="2 3">Red804</strain>
    </source>
</reference>
<feature type="signal peptide" evidence="1">
    <location>
        <begin position="1"/>
        <end position="27"/>
    </location>
</feature>
<keyword evidence="3" id="KW-1185">Reference proteome</keyword>
<dbReference type="Gene3D" id="3.90.10.10">
    <property type="entry name" value="Cytochrome C3"/>
    <property type="match status" value="1"/>
</dbReference>
<feature type="chain" id="PRO_5047165123" description="Cytochrome c7-like domain-containing protein" evidence="1">
    <location>
        <begin position="28"/>
        <end position="215"/>
    </location>
</feature>
<dbReference type="EMBL" id="BSDE01000003">
    <property type="protein sequence ID" value="GLH73668.1"/>
    <property type="molecule type" value="Genomic_DNA"/>
</dbReference>
<evidence type="ECO:0000313" key="3">
    <source>
        <dbReference type="Proteomes" id="UP001165069"/>
    </source>
</evidence>